<dbReference type="InterPro" id="IPR046357">
    <property type="entry name" value="PPIase_dom_sf"/>
</dbReference>
<dbReference type="SUPFAM" id="SSF54534">
    <property type="entry name" value="FKBP-like"/>
    <property type="match status" value="1"/>
</dbReference>
<evidence type="ECO:0000256" key="4">
    <source>
        <dbReference type="PROSITE-ProRule" id="PRU00277"/>
    </source>
</evidence>
<evidence type="ECO:0000256" key="2">
    <source>
        <dbReference type="ARBA" id="ARBA00013194"/>
    </source>
</evidence>
<sequence length="318" mass="35032">MNRIKFLLLTIISSTLFFSCKKDDDNVSIAPPRDRATQYSTDIASIEDYLKEHYLTVTTDANGNPVPTITKIEEGGTEVSIWDQEEYPLQSKIVKNDARVNVALDGIGTRIEDPVDYKIYYLKIREGVGESPTKMDSTFVTYKGHLIADGVEFDNRPNPVWFILDQLVSGWGHIVPEFKTGNAADDPANPGNTAFTDYGVAVMFIPSGLGYYNSSSPGVPAYSCLAFTVNLHALQYRDNDRDGILSKDEDLNGNGDFYDDDTDGDGVPNFIDIDDDGDGVTTKVETSDSFGNKYPFDLIPNCQGTTGGLKKHLDPSCQ</sequence>
<evidence type="ECO:0000256" key="3">
    <source>
        <dbReference type="ARBA" id="ARBA00023110"/>
    </source>
</evidence>
<dbReference type="EC" id="5.2.1.8" evidence="2 4"/>
<evidence type="ECO:0000313" key="6">
    <source>
        <dbReference type="EMBL" id="RRJ92472.1"/>
    </source>
</evidence>
<dbReference type="EMBL" id="RQVR01000005">
    <property type="protein sequence ID" value="RRJ92472.1"/>
    <property type="molecule type" value="Genomic_DNA"/>
</dbReference>
<reference evidence="6 7" key="1">
    <citation type="submission" date="2018-11" db="EMBL/GenBank/DDBJ databases">
        <title>Flavobacterium sp. nov., YIM 102600 draft genome.</title>
        <authorList>
            <person name="Li G."/>
            <person name="Jiang Y."/>
        </authorList>
    </citation>
    <scope>NUCLEOTIDE SEQUENCE [LARGE SCALE GENOMIC DNA]</scope>
    <source>
        <strain evidence="6 7">YIM 102600</strain>
    </source>
</reference>
<dbReference type="OrthoDB" id="1424215at2"/>
<dbReference type="RefSeq" id="WP_125012114.1">
    <property type="nucleotide sequence ID" value="NZ_RQVR01000005.1"/>
</dbReference>
<gene>
    <name evidence="6" type="ORF">EG849_05675</name>
</gene>
<proteinExistence type="predicted"/>
<comment type="catalytic activity">
    <reaction evidence="1 4">
        <text>[protein]-peptidylproline (omega=180) = [protein]-peptidylproline (omega=0)</text>
        <dbReference type="Rhea" id="RHEA:16237"/>
        <dbReference type="Rhea" id="RHEA-COMP:10747"/>
        <dbReference type="Rhea" id="RHEA-COMP:10748"/>
        <dbReference type="ChEBI" id="CHEBI:83833"/>
        <dbReference type="ChEBI" id="CHEBI:83834"/>
        <dbReference type="EC" id="5.2.1.8"/>
    </reaction>
</comment>
<evidence type="ECO:0000259" key="5">
    <source>
        <dbReference type="PROSITE" id="PS50059"/>
    </source>
</evidence>
<organism evidence="6 7">
    <name type="scientific">Flavobacterium macacae</name>
    <dbReference type="NCBI Taxonomy" id="2488993"/>
    <lineage>
        <taxon>Bacteria</taxon>
        <taxon>Pseudomonadati</taxon>
        <taxon>Bacteroidota</taxon>
        <taxon>Flavobacteriia</taxon>
        <taxon>Flavobacteriales</taxon>
        <taxon>Flavobacteriaceae</taxon>
        <taxon>Flavobacterium</taxon>
    </lineage>
</organism>
<dbReference type="GO" id="GO:0003755">
    <property type="term" value="F:peptidyl-prolyl cis-trans isomerase activity"/>
    <property type="evidence" value="ECO:0007669"/>
    <property type="project" value="UniProtKB-KW"/>
</dbReference>
<dbReference type="PROSITE" id="PS51257">
    <property type="entry name" value="PROKAR_LIPOPROTEIN"/>
    <property type="match status" value="1"/>
</dbReference>
<comment type="caution">
    <text evidence="6">The sequence shown here is derived from an EMBL/GenBank/DDBJ whole genome shotgun (WGS) entry which is preliminary data.</text>
</comment>
<evidence type="ECO:0000313" key="7">
    <source>
        <dbReference type="Proteomes" id="UP000271937"/>
    </source>
</evidence>
<protein>
    <recommendedName>
        <fullName evidence="2 4">peptidylprolyl isomerase</fullName>
        <ecNumber evidence="2 4">5.2.1.8</ecNumber>
    </recommendedName>
</protein>
<keyword evidence="3 4" id="KW-0697">Rotamase</keyword>
<keyword evidence="4 6" id="KW-0413">Isomerase</keyword>
<name>A0A3P3WBB6_9FLAO</name>
<dbReference type="AlphaFoldDB" id="A0A3P3WBB6"/>
<dbReference type="Proteomes" id="UP000271937">
    <property type="component" value="Unassembled WGS sequence"/>
</dbReference>
<dbReference type="Gene3D" id="3.10.50.40">
    <property type="match status" value="1"/>
</dbReference>
<evidence type="ECO:0000256" key="1">
    <source>
        <dbReference type="ARBA" id="ARBA00000971"/>
    </source>
</evidence>
<keyword evidence="7" id="KW-1185">Reference proteome</keyword>
<accession>A0A3P3WBB6</accession>
<feature type="domain" description="PPIase FKBP-type" evidence="5">
    <location>
        <begin position="135"/>
        <end position="235"/>
    </location>
</feature>
<dbReference type="InterPro" id="IPR001179">
    <property type="entry name" value="PPIase_FKBP_dom"/>
</dbReference>
<dbReference type="PROSITE" id="PS50059">
    <property type="entry name" value="FKBP_PPIASE"/>
    <property type="match status" value="1"/>
</dbReference>